<name>A0A6J6WZ58_9ZZZZ</name>
<dbReference type="PANTHER" id="PTHR10859">
    <property type="entry name" value="GLYCOSYL TRANSFERASE"/>
    <property type="match status" value="1"/>
</dbReference>
<dbReference type="AlphaFoldDB" id="A0A6J6WZ58"/>
<dbReference type="Gene3D" id="3.90.550.10">
    <property type="entry name" value="Spore Coat Polysaccharide Biosynthesis Protein SpsA, Chain A"/>
    <property type="match status" value="1"/>
</dbReference>
<dbReference type="EMBL" id="CAFAAB010000127">
    <property type="protein sequence ID" value="CAB4789459.1"/>
    <property type="molecule type" value="Genomic_DNA"/>
</dbReference>
<dbReference type="InterPro" id="IPR001173">
    <property type="entry name" value="Glyco_trans_2-like"/>
</dbReference>
<dbReference type="InterPro" id="IPR029044">
    <property type="entry name" value="Nucleotide-diphossugar_trans"/>
</dbReference>
<organism evidence="2">
    <name type="scientific">freshwater metagenome</name>
    <dbReference type="NCBI Taxonomy" id="449393"/>
    <lineage>
        <taxon>unclassified sequences</taxon>
        <taxon>metagenomes</taxon>
        <taxon>ecological metagenomes</taxon>
    </lineage>
</organism>
<evidence type="ECO:0000259" key="1">
    <source>
        <dbReference type="Pfam" id="PF00535"/>
    </source>
</evidence>
<evidence type="ECO:0000313" key="2">
    <source>
        <dbReference type="EMBL" id="CAB4789459.1"/>
    </source>
</evidence>
<sequence>MAIRLSIIIPAHNEGTRLEQGLSRLEPILDALGRDEVEVIVVDDGSSDDTGLRASKLLASLPHSLVIKMEQNAGKGAALKLGASVALGRNVIITDADTAINPSQMPALLAALDGHDMAVGSRAIDGVIRYDSVLRTVAGSQFNRLVRHWTKTTIRDTQCGFKAFRLPIIRLFAIFGQVEGFAFDAEWLYLANRLGLTIAATQVTWDDVAGSSVSLGRDAWSMLKEIRDIPRTSYRTVVVRVPRGAVDRDAVATACKQSRIQGVVLAHQGERDIVVLPRDGAPGALSIAKVCGGEMGLMSIDELRGCEFEAL</sequence>
<dbReference type="SUPFAM" id="SSF53448">
    <property type="entry name" value="Nucleotide-diphospho-sugar transferases"/>
    <property type="match status" value="1"/>
</dbReference>
<dbReference type="PANTHER" id="PTHR10859:SF91">
    <property type="entry name" value="DOLICHYL-PHOSPHATE BETA-GLUCOSYLTRANSFERASE"/>
    <property type="match status" value="1"/>
</dbReference>
<protein>
    <submittedName>
        <fullName evidence="2">Unannotated protein</fullName>
    </submittedName>
</protein>
<proteinExistence type="predicted"/>
<accession>A0A6J6WZ58</accession>
<reference evidence="2" key="1">
    <citation type="submission" date="2020-05" db="EMBL/GenBank/DDBJ databases">
        <authorList>
            <person name="Chiriac C."/>
            <person name="Salcher M."/>
            <person name="Ghai R."/>
            <person name="Kavagutti S V."/>
        </authorList>
    </citation>
    <scope>NUCLEOTIDE SEQUENCE</scope>
</reference>
<dbReference type="Pfam" id="PF00535">
    <property type="entry name" value="Glycos_transf_2"/>
    <property type="match status" value="1"/>
</dbReference>
<dbReference type="GO" id="GO:0006487">
    <property type="term" value="P:protein N-linked glycosylation"/>
    <property type="evidence" value="ECO:0007669"/>
    <property type="project" value="TreeGrafter"/>
</dbReference>
<feature type="domain" description="Glycosyltransferase 2-like" evidence="1">
    <location>
        <begin position="6"/>
        <end position="168"/>
    </location>
</feature>
<gene>
    <name evidence="2" type="ORF">UFOPK2958_01059</name>
</gene>